<organism evidence="3 4">
    <name type="scientific">Fibrella aestuarina BUZ 2</name>
    <dbReference type="NCBI Taxonomy" id="1166018"/>
    <lineage>
        <taxon>Bacteria</taxon>
        <taxon>Pseudomonadati</taxon>
        <taxon>Bacteroidota</taxon>
        <taxon>Cytophagia</taxon>
        <taxon>Cytophagales</taxon>
        <taxon>Spirosomataceae</taxon>
        <taxon>Fibrella</taxon>
    </lineage>
</organism>
<dbReference type="EMBL" id="HE796683">
    <property type="protein sequence ID" value="CCG99841.1"/>
    <property type="molecule type" value="Genomic_DNA"/>
</dbReference>
<feature type="coiled-coil region" evidence="1">
    <location>
        <begin position="1324"/>
        <end position="1392"/>
    </location>
</feature>
<dbReference type="Proteomes" id="UP000011058">
    <property type="component" value="Chromosome"/>
</dbReference>
<dbReference type="eggNOG" id="COG3941">
    <property type="taxonomic scope" value="Bacteria"/>
</dbReference>
<dbReference type="HOGENOM" id="CLU_240978_0_0_10"/>
<evidence type="ECO:0000313" key="3">
    <source>
        <dbReference type="EMBL" id="CCG99841.1"/>
    </source>
</evidence>
<reference evidence="3 4" key="1">
    <citation type="journal article" date="2012" name="J. Bacteriol.">
        <title>Genome Sequence of Fibrella aestuarina BUZ 2T, a Filamentous Marine Bacterium.</title>
        <authorList>
            <person name="Filippini M."/>
            <person name="Qi W."/>
            <person name="Blom J."/>
            <person name="Goesmann A."/>
            <person name="Smits T.H."/>
            <person name="Bagheri H.C."/>
        </authorList>
    </citation>
    <scope>NUCLEOTIDE SEQUENCE [LARGE SCALE GENOMIC DNA]</scope>
    <source>
        <strain evidence="4">BUZ 2T</strain>
    </source>
</reference>
<name>I0K6T8_9BACT</name>
<keyword evidence="4" id="KW-1185">Reference proteome</keyword>
<feature type="coiled-coil region" evidence="1">
    <location>
        <begin position="1122"/>
        <end position="1218"/>
    </location>
</feature>
<evidence type="ECO:0000259" key="2">
    <source>
        <dbReference type="Pfam" id="PF20155"/>
    </source>
</evidence>
<keyword evidence="1" id="KW-0175">Coiled coil</keyword>
<dbReference type="STRING" id="1166018.FAES_1831"/>
<accession>I0K6T8</accession>
<dbReference type="eggNOG" id="COG1196">
    <property type="taxonomic scope" value="Bacteria"/>
</dbReference>
<evidence type="ECO:0000313" key="4">
    <source>
        <dbReference type="Proteomes" id="UP000011058"/>
    </source>
</evidence>
<dbReference type="InterPro" id="IPR013491">
    <property type="entry name" value="Tape_meas_N"/>
</dbReference>
<protein>
    <submittedName>
        <fullName evidence="3">Phage tape measure protein</fullName>
    </submittedName>
</protein>
<dbReference type="PATRIC" id="fig|1166018.3.peg.3569"/>
<proteinExistence type="predicted"/>
<dbReference type="Pfam" id="PF20155">
    <property type="entry name" value="TMP_3"/>
    <property type="match status" value="1"/>
</dbReference>
<dbReference type="RefSeq" id="WP_015330940.1">
    <property type="nucleotide sequence ID" value="NC_020054.1"/>
</dbReference>
<gene>
    <name evidence="3" type="ORF">FAES_1831</name>
</gene>
<feature type="domain" description="Tape measure protein N-terminal" evidence="2">
    <location>
        <begin position="195"/>
        <end position="373"/>
    </location>
</feature>
<feature type="coiled-coil region" evidence="1">
    <location>
        <begin position="52"/>
        <end position="83"/>
    </location>
</feature>
<dbReference type="OrthoDB" id="900244at2"/>
<dbReference type="KEGG" id="fae:FAES_1831"/>
<sequence length="1697" mass="188056">MSTTTIRLAIQAVSELPLVHQQLSKLIELTEQAKTVTQQAAQQHQAATQEQKAAIQQQVAEYRAALQQQTNALKAELDQQTAITRAEASQQTAAKKAEISQQTSIIRGEISQQTAALKAEASQQTAIVKGEQDRQTAALKAELNQQTALYRSELAQQNAAVRSHVSSAGSAFADLGSYVKAALTIEAIKQFTEQVVEAKSKIDLFKTALIQMTGTREEANKLFEQIQAMALKSPFEVEKLLETTQQLKAMGVATKDLLPTMDMLGNIASAVGMEKLPRLAKAFTDVQNRQKLYAGETRQFSEAGVNLYELLAKSMDKPLEQVIKLAQAHEISFAQVKKALQDATSSGGLYYNQMGIASQTLAGQTSNLADRFFFAKARLGDYYEEGLKNAITWTSKFIDALLGNGQAIQRTEAWLEAATAAYVTYRVAVSATATAKIRAAEAEAASTAATAANAAATTASSAATSRFSGVLTTLWTTITRNPLGALVTAVMAIVTATQLWQAATASMKETMGEQEQGLLREQTLLGATANVALNAAQGSDLRRQAIATIVQQYPEYFKGLNTETISNAQLRQVLSQVNLSYAQRIELAQKAYLVEQAVETQNKLFAKQLDLLNQVRERAPEYAYLVDRAGGSVKTLYEEIEKLAPAVQRHFQQQIEGGNVASKTWNALTNAVNGNWRGLMGAMNEIPGAIDANARQLDKYRTDQIDLEGKYHLDSKNLTLAHNAAMLGIASDNAEKYKTITVQSAAQIALEKAAQNQQTYKEKLAYLDKEEKAEIESVNKIRVAKDASDTEIAKATEVAQGKINGIIKTYQDKRVELSRNEWLKISEVIEQANKGLEEGEIQRLTIQTEGYKGAKERAKEYTELTKQTAQIEKEAARDVAQTQNERFKIEEQSRRKLFALVLDFASQESGLVGQMGRAAKAVFDNWDAISGKSKESAEQRVRETETLFNAAQARLTFLMDFGTGEQIQKQKQVVAGAKVTAEEAKTELEKVTASSQQAMAGLLSLGFQAFVALGKAVDEQIQAQRQAQADAFREFRDIHRGFYDWLIDASKEAYKQELESFSRGYDEKRTIIERFYEYQGELMKNRDGVDAQLAQVQEILDAKGDARALMRNSEQDQMAFEKAHLETRLKQIELEKQRLTDLHDAKLSQISEEFEARRDQINAEIDAAKDAFEIKKDLIEQERDKKKEAIEDQLSALKDSYDQQKALAQQQYDDAVQKVNDRYDAEKKALQDTYDFRRSLVEQSKADELEAAGIIDRLRDDVLERYRTTEVDKLTAQRDRILAGNLSEKERADVMNAFAERIGQVHKDVEDAKLDKSKANTIISKQLKQEEKDLTEKLKEEETNKIIELETRQKNEITDLKTQLKTTLDTYRQDFETKERELKGRIRDLEVDTKNKIEALQTELRNTITGYQNQLRDNELDAAHKKELANRAYIGAVRQAQAEAFEANKQISIIELRIAVLKLRAAGAAQGLIDQVNAMISELGGVSGPAAYGTPVVINPSGGIGGAYAAAQDVASKRGSDDVYRGWFTSDGAPVEVFYNPNDNKVITVYDAAKNPIQLRNADGYIPSTGKRFAQGTEYVDGPYPSGVDTIPALLNRGERVIPTEQNALLGNISNTELIARMLQPRLAIPVLPARLNLPDTVGMSGGSSAMLAELRELRKAIQDKELLQLNVDNGGIAAAMIAQDQKTTYHANRFQF</sequence>
<evidence type="ECO:0000256" key="1">
    <source>
        <dbReference type="SAM" id="Coils"/>
    </source>
</evidence>